<dbReference type="AlphaFoldDB" id="A0A931MHL7"/>
<evidence type="ECO:0000313" key="10">
    <source>
        <dbReference type="EMBL" id="MBG9388879.1"/>
    </source>
</evidence>
<dbReference type="EMBL" id="JADWYS010000001">
    <property type="protein sequence ID" value="MBG9388879.1"/>
    <property type="molecule type" value="Genomic_DNA"/>
</dbReference>
<dbReference type="CDD" id="cd00438">
    <property type="entry name" value="cupin_RmlC"/>
    <property type="match status" value="1"/>
</dbReference>
<evidence type="ECO:0000256" key="6">
    <source>
        <dbReference type="ARBA" id="ARBA00031424"/>
    </source>
</evidence>
<protein>
    <recommendedName>
        <fullName evidence="4">dTDP-4-dehydrorhamnose 3,5-epimerase</fullName>
        <ecNumber evidence="3">5.1.3.13</ecNumber>
    </recommendedName>
    <alternativeName>
        <fullName evidence="6">Thymidine diphospho-4-keto-rhamnose 3,5-epimerase</fullName>
    </alternativeName>
    <alternativeName>
        <fullName evidence="5">dTDP-4-keto-6-deoxyglucose 3,5-epimerase</fullName>
    </alternativeName>
    <alternativeName>
        <fullName evidence="7">dTDP-6-deoxy-D-xylo-4-hexulose 3,5-epimerase</fullName>
    </alternativeName>
</protein>
<dbReference type="GO" id="GO:0008830">
    <property type="term" value="F:dTDP-4-dehydrorhamnose 3,5-epimerase activity"/>
    <property type="evidence" value="ECO:0007669"/>
    <property type="project" value="UniProtKB-EC"/>
</dbReference>
<dbReference type="PANTHER" id="PTHR21047">
    <property type="entry name" value="DTDP-6-DEOXY-D-GLUCOSE-3,5 EPIMERASE"/>
    <property type="match status" value="1"/>
</dbReference>
<reference evidence="10" key="1">
    <citation type="submission" date="2020-11" db="EMBL/GenBank/DDBJ databases">
        <title>Bacterial whole genome sequence for Caenimonas sp. DR4.4.</title>
        <authorList>
            <person name="Le V."/>
            <person name="Ko S.-R."/>
            <person name="Ahn C.-Y."/>
            <person name="Oh H.-M."/>
        </authorList>
    </citation>
    <scope>NUCLEOTIDE SEQUENCE</scope>
    <source>
        <strain evidence="10">DR4.4</strain>
    </source>
</reference>
<feature type="active site" description="Proton acceptor" evidence="8">
    <location>
        <position position="62"/>
    </location>
</feature>
<evidence type="ECO:0000256" key="8">
    <source>
        <dbReference type="PIRSR" id="PIRSR600888-1"/>
    </source>
</evidence>
<dbReference type="GO" id="GO:0019305">
    <property type="term" value="P:dTDP-rhamnose biosynthetic process"/>
    <property type="evidence" value="ECO:0007669"/>
    <property type="project" value="TreeGrafter"/>
</dbReference>
<feature type="site" description="Participates in a stacking interaction with the thymidine ring of dTDP-4-oxo-6-deoxyglucose" evidence="9">
    <location>
        <position position="138"/>
    </location>
</feature>
<dbReference type="Pfam" id="PF00908">
    <property type="entry name" value="dTDP_sugar_isom"/>
    <property type="match status" value="1"/>
</dbReference>
<dbReference type="InterPro" id="IPR000888">
    <property type="entry name" value="RmlC-like"/>
</dbReference>
<dbReference type="EC" id="5.1.3.13" evidence="3"/>
<dbReference type="PANTHER" id="PTHR21047:SF2">
    <property type="entry name" value="THYMIDINE DIPHOSPHO-4-KETO-RHAMNOSE 3,5-EPIMERASE"/>
    <property type="match status" value="1"/>
</dbReference>
<comment type="function">
    <text evidence="2">Catalyzes the epimerization of the C3' and C5'positions of dTDP-6-deoxy-D-xylo-4-hexulose, forming dTDP-6-deoxy-L-lyxo-4-hexulose.</text>
</comment>
<feature type="active site" description="Proton donor" evidence="8">
    <location>
        <position position="132"/>
    </location>
</feature>
<evidence type="ECO:0000256" key="9">
    <source>
        <dbReference type="PIRSR" id="PIRSR600888-3"/>
    </source>
</evidence>
<sequence>MKIESTPIADVVVVRTERRGDGRGAFSRFFCEEELADLLGGRRIVQINHSVTRAPGTVRGMHFQHAPHAETKFVRCLRGRAWDVALDLRAGSPTFLKWRAHELDAEQADMLVIPPGCAHGFQALEPDTELLYLHTAAYAPQAEDGVDAADPHLAIAWPLPLAHRSPRDIALRRVDRDFKGLVP</sequence>
<dbReference type="RefSeq" id="WP_196986704.1">
    <property type="nucleotide sequence ID" value="NZ_JADWYS010000001.1"/>
</dbReference>
<evidence type="ECO:0000256" key="2">
    <source>
        <dbReference type="ARBA" id="ARBA00001997"/>
    </source>
</evidence>
<gene>
    <name evidence="10" type="ORF">I5803_12670</name>
</gene>
<dbReference type="SUPFAM" id="SSF51182">
    <property type="entry name" value="RmlC-like cupins"/>
    <property type="match status" value="1"/>
</dbReference>
<dbReference type="GO" id="GO:0000271">
    <property type="term" value="P:polysaccharide biosynthetic process"/>
    <property type="evidence" value="ECO:0007669"/>
    <property type="project" value="TreeGrafter"/>
</dbReference>
<name>A0A931MHL7_9BURK</name>
<evidence type="ECO:0000256" key="4">
    <source>
        <dbReference type="ARBA" id="ARBA00019595"/>
    </source>
</evidence>
<evidence type="ECO:0000256" key="5">
    <source>
        <dbReference type="ARBA" id="ARBA00029758"/>
    </source>
</evidence>
<accession>A0A931MHL7</accession>
<dbReference type="InterPro" id="IPR014710">
    <property type="entry name" value="RmlC-like_jellyroll"/>
</dbReference>
<evidence type="ECO:0000256" key="1">
    <source>
        <dbReference type="ARBA" id="ARBA00001298"/>
    </source>
</evidence>
<comment type="caution">
    <text evidence="10">The sequence shown here is derived from an EMBL/GenBank/DDBJ whole genome shotgun (WGS) entry which is preliminary data.</text>
</comment>
<proteinExistence type="predicted"/>
<comment type="catalytic activity">
    <reaction evidence="1">
        <text>dTDP-4-dehydro-6-deoxy-alpha-D-glucose = dTDP-4-dehydro-beta-L-rhamnose</text>
        <dbReference type="Rhea" id="RHEA:16969"/>
        <dbReference type="ChEBI" id="CHEBI:57649"/>
        <dbReference type="ChEBI" id="CHEBI:62830"/>
        <dbReference type="EC" id="5.1.3.13"/>
    </reaction>
</comment>
<evidence type="ECO:0000256" key="3">
    <source>
        <dbReference type="ARBA" id="ARBA00012098"/>
    </source>
</evidence>
<evidence type="ECO:0000256" key="7">
    <source>
        <dbReference type="ARBA" id="ARBA00033311"/>
    </source>
</evidence>
<evidence type="ECO:0000313" key="11">
    <source>
        <dbReference type="Proteomes" id="UP000651050"/>
    </source>
</evidence>
<keyword evidence="11" id="KW-1185">Reference proteome</keyword>
<organism evidence="10 11">
    <name type="scientific">Caenimonas aquaedulcis</name>
    <dbReference type="NCBI Taxonomy" id="2793270"/>
    <lineage>
        <taxon>Bacteria</taxon>
        <taxon>Pseudomonadati</taxon>
        <taxon>Pseudomonadota</taxon>
        <taxon>Betaproteobacteria</taxon>
        <taxon>Burkholderiales</taxon>
        <taxon>Comamonadaceae</taxon>
        <taxon>Caenimonas</taxon>
    </lineage>
</organism>
<dbReference type="GO" id="GO:0005829">
    <property type="term" value="C:cytosol"/>
    <property type="evidence" value="ECO:0007669"/>
    <property type="project" value="TreeGrafter"/>
</dbReference>
<dbReference type="Gene3D" id="2.60.120.10">
    <property type="entry name" value="Jelly Rolls"/>
    <property type="match status" value="1"/>
</dbReference>
<dbReference type="InterPro" id="IPR011051">
    <property type="entry name" value="RmlC_Cupin_sf"/>
</dbReference>
<dbReference type="Proteomes" id="UP000651050">
    <property type="component" value="Unassembled WGS sequence"/>
</dbReference>